<reference evidence="2 3" key="1">
    <citation type="submission" date="2021-06" db="EMBL/GenBank/DDBJ databases">
        <authorList>
            <person name="Palmer J.M."/>
        </authorList>
    </citation>
    <scope>NUCLEOTIDE SEQUENCE [LARGE SCALE GENOMIC DNA]</scope>
    <source>
        <strain evidence="2 3">XC_2019</strain>
        <tissue evidence="2">Muscle</tissue>
    </source>
</reference>
<evidence type="ECO:0000256" key="1">
    <source>
        <dbReference type="SAM" id="Phobius"/>
    </source>
</evidence>
<dbReference type="EMBL" id="JAHRIN010043996">
    <property type="protein sequence ID" value="MEQ2207179.1"/>
    <property type="molecule type" value="Genomic_DNA"/>
</dbReference>
<evidence type="ECO:0000313" key="3">
    <source>
        <dbReference type="Proteomes" id="UP001434883"/>
    </source>
</evidence>
<organism evidence="2 3">
    <name type="scientific">Xenoophorus captivus</name>
    <dbReference type="NCBI Taxonomy" id="1517983"/>
    <lineage>
        <taxon>Eukaryota</taxon>
        <taxon>Metazoa</taxon>
        <taxon>Chordata</taxon>
        <taxon>Craniata</taxon>
        <taxon>Vertebrata</taxon>
        <taxon>Euteleostomi</taxon>
        <taxon>Actinopterygii</taxon>
        <taxon>Neopterygii</taxon>
        <taxon>Teleostei</taxon>
        <taxon>Neoteleostei</taxon>
        <taxon>Acanthomorphata</taxon>
        <taxon>Ovalentaria</taxon>
        <taxon>Atherinomorphae</taxon>
        <taxon>Cyprinodontiformes</taxon>
        <taxon>Goodeidae</taxon>
        <taxon>Xenoophorus</taxon>
    </lineage>
</organism>
<comment type="caution">
    <text evidence="2">The sequence shown here is derived from an EMBL/GenBank/DDBJ whole genome shotgun (WGS) entry which is preliminary data.</text>
</comment>
<sequence>MAASVQDFQRSESERLSEVKGHLEIALLEKHFLREYTDTHFMASLLFLSLLTVTLMRAIVGCVTCRLTAPGASFSFSAVSLENSPYSTWGLFFKCPVKFLVLKHSDVRPPPGIFLLHVTGRKLYIILTESVKVAHGRHVCLGFALAHLRSVKERGKRITVHTGPLEAAKYKVQVIGFFGRQQKTAYITGNRSEHH</sequence>
<gene>
    <name evidence="2" type="ORF">XENOCAPTIV_008415</name>
</gene>
<evidence type="ECO:0000313" key="2">
    <source>
        <dbReference type="EMBL" id="MEQ2207179.1"/>
    </source>
</evidence>
<keyword evidence="1" id="KW-0472">Membrane</keyword>
<keyword evidence="1" id="KW-1133">Transmembrane helix</keyword>
<keyword evidence="1" id="KW-0812">Transmembrane</keyword>
<feature type="transmembrane region" description="Helical" evidence="1">
    <location>
        <begin position="40"/>
        <end position="60"/>
    </location>
</feature>
<proteinExistence type="predicted"/>
<dbReference type="Proteomes" id="UP001434883">
    <property type="component" value="Unassembled WGS sequence"/>
</dbReference>
<keyword evidence="3" id="KW-1185">Reference proteome</keyword>
<name>A0ABV0RGL1_9TELE</name>
<accession>A0ABV0RGL1</accession>
<protein>
    <submittedName>
        <fullName evidence="2">Uncharacterized protein</fullName>
    </submittedName>
</protein>